<evidence type="ECO:0000313" key="2">
    <source>
        <dbReference type="EMBL" id="EAR16351.1"/>
    </source>
</evidence>
<name>A4CHE3_ROBBH</name>
<dbReference type="KEGG" id="rbi:RB2501_05615"/>
<organism evidence="2 3">
    <name type="scientific">Robiginitalea biformata (strain ATCC BAA-864 / DSM 15991 / KCTC 12146 / HTCC2501)</name>
    <dbReference type="NCBI Taxonomy" id="313596"/>
    <lineage>
        <taxon>Bacteria</taxon>
        <taxon>Pseudomonadati</taxon>
        <taxon>Bacteroidota</taxon>
        <taxon>Flavobacteriia</taxon>
        <taxon>Flavobacteriales</taxon>
        <taxon>Flavobacteriaceae</taxon>
        <taxon>Robiginitalea</taxon>
    </lineage>
</organism>
<gene>
    <name evidence="2" type="ordered locus">RB2501_05615</name>
</gene>
<keyword evidence="3" id="KW-1185">Reference proteome</keyword>
<keyword evidence="1" id="KW-1133">Transmembrane helix</keyword>
<dbReference type="RefSeq" id="WP_015753108.1">
    <property type="nucleotide sequence ID" value="NC_013222.1"/>
</dbReference>
<dbReference type="STRING" id="313596.RB2501_05615"/>
<keyword evidence="1" id="KW-0812">Transmembrane</keyword>
<evidence type="ECO:0000256" key="1">
    <source>
        <dbReference type="SAM" id="Phobius"/>
    </source>
</evidence>
<reference evidence="2 3" key="1">
    <citation type="journal article" date="2009" name="J. Bacteriol.">
        <title>Complete genome sequence of Robiginitalea biformata HTCC2501.</title>
        <authorList>
            <person name="Oh H.M."/>
            <person name="Giovannoni S.J."/>
            <person name="Lee K."/>
            <person name="Ferriera S."/>
            <person name="Johnson J."/>
            <person name="Cho J.C."/>
        </authorList>
    </citation>
    <scope>NUCLEOTIDE SEQUENCE [LARGE SCALE GENOMIC DNA]</scope>
    <source>
        <strain evidence="3">ATCC BAA-864 / HTCC2501 / KCTC 12146</strain>
    </source>
</reference>
<evidence type="ECO:0000313" key="3">
    <source>
        <dbReference type="Proteomes" id="UP000009049"/>
    </source>
</evidence>
<accession>A4CHE3</accession>
<sequence>MRTLIRYVVLAIVLASLAGIIYGFTRMEEAPQQANKFIGFGVVGLFLLAMPLFLVSESRGKNMKDYMLTDQKIREMRENRKKSPENQ</sequence>
<keyword evidence="1" id="KW-0472">Membrane</keyword>
<feature type="transmembrane region" description="Helical" evidence="1">
    <location>
        <begin position="37"/>
        <end position="55"/>
    </location>
</feature>
<dbReference type="EMBL" id="CP001712">
    <property type="protein sequence ID" value="EAR16351.1"/>
    <property type="molecule type" value="Genomic_DNA"/>
</dbReference>
<dbReference type="Proteomes" id="UP000009049">
    <property type="component" value="Chromosome"/>
</dbReference>
<protein>
    <submittedName>
        <fullName evidence="2">Uncharacterized protein</fullName>
    </submittedName>
</protein>
<dbReference type="HOGENOM" id="CLU_172460_1_0_10"/>
<proteinExistence type="predicted"/>
<dbReference type="AlphaFoldDB" id="A4CHE3"/>
<dbReference type="OrthoDB" id="1145018at2"/>
<feature type="transmembrane region" description="Helical" evidence="1">
    <location>
        <begin position="7"/>
        <end position="25"/>
    </location>
</feature>